<feature type="compositionally biased region" description="Acidic residues" evidence="8">
    <location>
        <begin position="544"/>
        <end position="557"/>
    </location>
</feature>
<evidence type="ECO:0000259" key="9">
    <source>
        <dbReference type="PROSITE" id="PS51192"/>
    </source>
</evidence>
<reference evidence="14" key="1">
    <citation type="submission" date="2020-06" db="EMBL/GenBank/DDBJ databases">
        <title>A chromosome-scale genome assembly of Talaromyces rugulosus W13939.</title>
        <authorList>
            <person name="Wang B."/>
            <person name="Guo L."/>
            <person name="Ye K."/>
            <person name="Wang L."/>
        </authorList>
    </citation>
    <scope>NUCLEOTIDE SEQUENCE [LARGE SCALE GENOMIC DNA]</scope>
    <source>
        <strain evidence="14">W13939</strain>
    </source>
</reference>
<feature type="domain" description="DEAD-box RNA helicase Q" evidence="11">
    <location>
        <begin position="132"/>
        <end position="160"/>
    </location>
</feature>
<evidence type="ECO:0000256" key="5">
    <source>
        <dbReference type="ARBA" id="ARBA00022840"/>
    </source>
</evidence>
<evidence type="ECO:0000313" key="14">
    <source>
        <dbReference type="Proteomes" id="UP000509510"/>
    </source>
</evidence>
<keyword evidence="14" id="KW-1185">Reference proteome</keyword>
<dbReference type="InterPro" id="IPR002509">
    <property type="entry name" value="NODB_dom"/>
</dbReference>
<dbReference type="SUPFAM" id="SSF88713">
    <property type="entry name" value="Glycoside hydrolase/deacetylase"/>
    <property type="match status" value="1"/>
</dbReference>
<dbReference type="Proteomes" id="UP000509510">
    <property type="component" value="Chromosome VI"/>
</dbReference>
<evidence type="ECO:0000256" key="2">
    <source>
        <dbReference type="ARBA" id="ARBA00022741"/>
    </source>
</evidence>
<keyword evidence="5" id="KW-0067">ATP-binding</keyword>
<dbReference type="GO" id="GO:0016810">
    <property type="term" value="F:hydrolase activity, acting on carbon-nitrogen (but not peptide) bonds"/>
    <property type="evidence" value="ECO:0007669"/>
    <property type="project" value="InterPro"/>
</dbReference>
<sequence length="1019" mass="114249">MDSFDTQEMAAALPDTEEPKSRMDAAAAAVAREKGWVEPEKYDYAKYNAPPVRPVAEGAPTEVHAFESDLAWASDARRYEWKEEYGDVGPEDKELEQQLFRGEFINRAGVKFENIKQIKVTAESTERPAPIVNFDDAGLHPVVLSNVRLCGYKVPTPIQAYSIPAVLKGHDLIAVAQTGSGKTAAFFIPVLSKLMGKAKKLAAPRPRITGPDFDFRTHGVVAEPLVLVIVPTRELAYQIFDEARRLCYRSMLRPCVVYGGGPSKSQMDELRKGCDILIGTPGRLNDFIGKSNLLSLKRLKYTIIDEADELLHADWEQEFSSILTGADANEDADHCYMMFSATFNKECRQLARKYLAADHVRIRIGRAGSTHINIQQQIVYVNFELKKKCLYDLLLSMPPARTLIFVNTKLEADLVDDFLYNKGLPSTSIHSDRTQREREDAIRAFRTAEAPLLVATAVSARGLDVKNVMHVINYDLPSADHGGISEYVHRIGRTARIGNEGFATSLYTDKNSDIAPDLVKLLMEAKQEIPDFLEEFKPEGDLEFRDDDTDTEGEDEMGNAKAENGSASGEPAKADQGQGGWGGADDCYYLSTVTMASPFWFALLLCASAVRGMMPNRVEQGDLVIDTFDSSPFNDLGFWHGAGENLRIRYSYDDEGSFVKLSPSDPDHNYHTQLSDSCFDLSDYEDMYLHVSYSGSNKFSISIYQNNGDCNADRAPYPGTSDSVEASRYAVDDEDIYVPLSHFYIDLTLASSIAFHGFYTRENVYLRHVEIVEEIPEDVEIPRKLPTGTLVLNCKRPDSFAFGIDDGDPQLAQEVMDILEDEGIKVTFFVVGKGIMDESTNLTNVYAEMLRRGHQVALHSYTHPKMEGLRAVDDIDFEIMDGYYAVEDLLGVQSRYFRPPYGTVGARMRQRLAALIDDPYIVNWSVDIEDWLWANSDHPEKQLAAFRRDVARGGDIVVMHYLTWSTVQYFREVIQVARDTGKQIMRVDQCMMDPDAPPLPEDEEAWNMQAQNILRVGGG</sequence>
<evidence type="ECO:0000256" key="8">
    <source>
        <dbReference type="SAM" id="MobiDB-lite"/>
    </source>
</evidence>
<dbReference type="GO" id="GO:0005524">
    <property type="term" value="F:ATP binding"/>
    <property type="evidence" value="ECO:0007669"/>
    <property type="project" value="UniProtKB-KW"/>
</dbReference>
<keyword evidence="3" id="KW-0378">Hydrolase</keyword>
<dbReference type="EMBL" id="CP055903">
    <property type="protein sequence ID" value="QKX63833.1"/>
    <property type="molecule type" value="Genomic_DNA"/>
</dbReference>
<dbReference type="InterPro" id="IPR001650">
    <property type="entry name" value="Helicase_C-like"/>
</dbReference>
<feature type="domain" description="Helicase ATP-binding" evidence="9">
    <location>
        <begin position="163"/>
        <end position="361"/>
    </location>
</feature>
<gene>
    <name evidence="13" type="ORF">TRUGW13939_11004</name>
</gene>
<dbReference type="GO" id="GO:0003676">
    <property type="term" value="F:nucleic acid binding"/>
    <property type="evidence" value="ECO:0007669"/>
    <property type="project" value="InterPro"/>
</dbReference>
<dbReference type="OrthoDB" id="196131at2759"/>
<feature type="short sequence motif" description="Q motif" evidence="7">
    <location>
        <begin position="132"/>
        <end position="160"/>
    </location>
</feature>
<dbReference type="PROSITE" id="PS51192">
    <property type="entry name" value="HELICASE_ATP_BIND_1"/>
    <property type="match status" value="1"/>
</dbReference>
<dbReference type="AlphaFoldDB" id="A0A7H8RGX4"/>
<keyword evidence="4" id="KW-0347">Helicase</keyword>
<evidence type="ECO:0000259" key="10">
    <source>
        <dbReference type="PROSITE" id="PS51194"/>
    </source>
</evidence>
<dbReference type="Gene3D" id="3.20.20.370">
    <property type="entry name" value="Glycoside hydrolase/deacetylase"/>
    <property type="match status" value="1"/>
</dbReference>
<dbReference type="PROSITE" id="PS51195">
    <property type="entry name" value="Q_MOTIF"/>
    <property type="match status" value="1"/>
</dbReference>
<evidence type="ECO:0000256" key="4">
    <source>
        <dbReference type="ARBA" id="ARBA00022806"/>
    </source>
</evidence>
<dbReference type="PROSITE" id="PS51677">
    <property type="entry name" value="NODB"/>
    <property type="match status" value="1"/>
</dbReference>
<name>A0A7H8RGX4_TALRU</name>
<dbReference type="CDD" id="cd10917">
    <property type="entry name" value="CE4_NodB_like_6s_7s"/>
    <property type="match status" value="1"/>
</dbReference>
<dbReference type="Gene3D" id="3.40.50.300">
    <property type="entry name" value="P-loop containing nucleotide triphosphate hydrolases"/>
    <property type="match status" value="2"/>
</dbReference>
<evidence type="ECO:0000256" key="6">
    <source>
        <dbReference type="ARBA" id="ARBA00047984"/>
    </source>
</evidence>
<dbReference type="InterPro" id="IPR027417">
    <property type="entry name" value="P-loop_NTPase"/>
</dbReference>
<dbReference type="PROSITE" id="PS51194">
    <property type="entry name" value="HELICASE_CTER"/>
    <property type="match status" value="1"/>
</dbReference>
<feature type="domain" description="NodB homology" evidence="12">
    <location>
        <begin position="798"/>
        <end position="985"/>
    </location>
</feature>
<dbReference type="GeneID" id="55998483"/>
<dbReference type="KEGG" id="trg:TRUGW13939_11004"/>
<protein>
    <recommendedName>
        <fullName evidence="1">RNA helicase</fullName>
        <ecNumber evidence="1">3.6.4.13</ecNumber>
    </recommendedName>
</protein>
<evidence type="ECO:0000256" key="7">
    <source>
        <dbReference type="PROSITE-ProRule" id="PRU00552"/>
    </source>
</evidence>
<dbReference type="PANTHER" id="PTHR47958">
    <property type="entry name" value="ATP-DEPENDENT RNA HELICASE DBP3"/>
    <property type="match status" value="1"/>
</dbReference>
<dbReference type="Pfam" id="PF00270">
    <property type="entry name" value="DEAD"/>
    <property type="match status" value="1"/>
</dbReference>
<dbReference type="InterPro" id="IPR011330">
    <property type="entry name" value="Glyco_hydro/deAcase_b/a-brl"/>
</dbReference>
<dbReference type="RefSeq" id="XP_035350007.1">
    <property type="nucleotide sequence ID" value="XM_035494114.1"/>
</dbReference>
<dbReference type="GO" id="GO:0003724">
    <property type="term" value="F:RNA helicase activity"/>
    <property type="evidence" value="ECO:0007669"/>
    <property type="project" value="UniProtKB-EC"/>
</dbReference>
<evidence type="ECO:0000259" key="12">
    <source>
        <dbReference type="PROSITE" id="PS51677"/>
    </source>
</evidence>
<dbReference type="InterPro" id="IPR014001">
    <property type="entry name" value="Helicase_ATP-bd"/>
</dbReference>
<accession>A0A7H8RGX4</accession>
<dbReference type="Pfam" id="PF01522">
    <property type="entry name" value="Polysacc_deac_1"/>
    <property type="match status" value="1"/>
</dbReference>
<dbReference type="InterPro" id="IPR011545">
    <property type="entry name" value="DEAD/DEAH_box_helicase_dom"/>
</dbReference>
<keyword evidence="2" id="KW-0547">Nucleotide-binding</keyword>
<feature type="region of interest" description="Disordered" evidence="8">
    <location>
        <begin position="537"/>
        <end position="580"/>
    </location>
</feature>
<evidence type="ECO:0000256" key="3">
    <source>
        <dbReference type="ARBA" id="ARBA00022801"/>
    </source>
</evidence>
<organism evidence="13 14">
    <name type="scientific">Talaromyces rugulosus</name>
    <name type="common">Penicillium rugulosum</name>
    <dbReference type="NCBI Taxonomy" id="121627"/>
    <lineage>
        <taxon>Eukaryota</taxon>
        <taxon>Fungi</taxon>
        <taxon>Dikarya</taxon>
        <taxon>Ascomycota</taxon>
        <taxon>Pezizomycotina</taxon>
        <taxon>Eurotiomycetes</taxon>
        <taxon>Eurotiomycetidae</taxon>
        <taxon>Eurotiales</taxon>
        <taxon>Trichocomaceae</taxon>
        <taxon>Talaromyces</taxon>
        <taxon>Talaromyces sect. Islandici</taxon>
    </lineage>
</organism>
<dbReference type="SMART" id="SM00487">
    <property type="entry name" value="DEXDc"/>
    <property type="match status" value="1"/>
</dbReference>
<proteinExistence type="predicted"/>
<comment type="catalytic activity">
    <reaction evidence="6">
        <text>ATP + H2O = ADP + phosphate + H(+)</text>
        <dbReference type="Rhea" id="RHEA:13065"/>
        <dbReference type="ChEBI" id="CHEBI:15377"/>
        <dbReference type="ChEBI" id="CHEBI:15378"/>
        <dbReference type="ChEBI" id="CHEBI:30616"/>
        <dbReference type="ChEBI" id="CHEBI:43474"/>
        <dbReference type="ChEBI" id="CHEBI:456216"/>
        <dbReference type="EC" id="3.6.4.13"/>
    </reaction>
</comment>
<evidence type="ECO:0000256" key="1">
    <source>
        <dbReference type="ARBA" id="ARBA00012552"/>
    </source>
</evidence>
<dbReference type="InterPro" id="IPR000629">
    <property type="entry name" value="RNA-helicase_DEAD-box_CS"/>
</dbReference>
<feature type="domain" description="Helicase C-terminal" evidence="10">
    <location>
        <begin position="373"/>
        <end position="537"/>
    </location>
</feature>
<dbReference type="PROSITE" id="PS00039">
    <property type="entry name" value="DEAD_ATP_HELICASE"/>
    <property type="match status" value="1"/>
</dbReference>
<dbReference type="CDD" id="cd18787">
    <property type="entry name" value="SF2_C_DEAD"/>
    <property type="match status" value="1"/>
</dbReference>
<dbReference type="SMART" id="SM00490">
    <property type="entry name" value="HELICc"/>
    <property type="match status" value="1"/>
</dbReference>
<feature type="region of interest" description="Disordered" evidence="8">
    <location>
        <begin position="1"/>
        <end position="23"/>
    </location>
</feature>
<dbReference type="SUPFAM" id="SSF52540">
    <property type="entry name" value="P-loop containing nucleoside triphosphate hydrolases"/>
    <property type="match status" value="1"/>
</dbReference>
<dbReference type="EC" id="3.6.4.13" evidence="1"/>
<evidence type="ECO:0000313" key="13">
    <source>
        <dbReference type="EMBL" id="QKX63833.1"/>
    </source>
</evidence>
<dbReference type="Pfam" id="PF00271">
    <property type="entry name" value="Helicase_C"/>
    <property type="match status" value="1"/>
</dbReference>
<dbReference type="GO" id="GO:0005975">
    <property type="term" value="P:carbohydrate metabolic process"/>
    <property type="evidence" value="ECO:0007669"/>
    <property type="project" value="InterPro"/>
</dbReference>
<evidence type="ECO:0000259" key="11">
    <source>
        <dbReference type="PROSITE" id="PS51195"/>
    </source>
</evidence>
<dbReference type="InterPro" id="IPR014014">
    <property type="entry name" value="RNA_helicase_DEAD_Q_motif"/>
</dbReference>